<gene>
    <name evidence="1" type="ORF">A2735_00505</name>
</gene>
<name>A0A1F8EDX1_9BACT</name>
<dbReference type="STRING" id="1802660.A2735_00505"/>
<dbReference type="Proteomes" id="UP000178520">
    <property type="component" value="Unassembled WGS sequence"/>
</dbReference>
<protein>
    <recommendedName>
        <fullName evidence="3">Methyltransferase domain-containing protein</fullName>
    </recommendedName>
</protein>
<proteinExistence type="predicted"/>
<dbReference type="EMBL" id="MGJA01000003">
    <property type="protein sequence ID" value="OGM98175.1"/>
    <property type="molecule type" value="Genomic_DNA"/>
</dbReference>
<dbReference type="AlphaFoldDB" id="A0A1F8EDX1"/>
<sequence>MVNITNFVKAPKNIKELHYLKRKYYHLVIRVINLYNHLVRISNPQKINSSGLKELDEIRRRSFKRTDISDHLVSLFEESLDIKPKLIVELGVGPGESSFVLESVSRIYEANLVSVDKNSKTVGTNSSHRFFINMDDIEFAKNFKNWCHDRNIDPLIDVLFIDTSHKYLHTKDEIEHWFNFLSARAKVFFHDTNVRAIYWREDGSVGVTYAHEPRGVMRAIEEFLDASFNEKEKFLDIRNGWKIKHNPLCNGFTILNKI</sequence>
<dbReference type="Gene3D" id="3.40.50.150">
    <property type="entry name" value="Vaccinia Virus protein VP39"/>
    <property type="match status" value="1"/>
</dbReference>
<evidence type="ECO:0008006" key="3">
    <source>
        <dbReference type="Google" id="ProtNLM"/>
    </source>
</evidence>
<accession>A0A1F8EDX1</accession>
<evidence type="ECO:0000313" key="1">
    <source>
        <dbReference type="EMBL" id="OGM98175.1"/>
    </source>
</evidence>
<dbReference type="SUPFAM" id="SSF53335">
    <property type="entry name" value="S-adenosyl-L-methionine-dependent methyltransferases"/>
    <property type="match status" value="1"/>
</dbReference>
<dbReference type="InterPro" id="IPR029063">
    <property type="entry name" value="SAM-dependent_MTases_sf"/>
</dbReference>
<evidence type="ECO:0000313" key="2">
    <source>
        <dbReference type="Proteomes" id="UP000178520"/>
    </source>
</evidence>
<comment type="caution">
    <text evidence="1">The sequence shown here is derived from an EMBL/GenBank/DDBJ whole genome shotgun (WGS) entry which is preliminary data.</text>
</comment>
<dbReference type="Pfam" id="PF13578">
    <property type="entry name" value="Methyltransf_24"/>
    <property type="match status" value="1"/>
</dbReference>
<reference evidence="1 2" key="1">
    <citation type="journal article" date="2016" name="Nat. Commun.">
        <title>Thousands of microbial genomes shed light on interconnected biogeochemical processes in an aquifer system.</title>
        <authorList>
            <person name="Anantharaman K."/>
            <person name="Brown C.T."/>
            <person name="Hug L.A."/>
            <person name="Sharon I."/>
            <person name="Castelle C.J."/>
            <person name="Probst A.J."/>
            <person name="Thomas B.C."/>
            <person name="Singh A."/>
            <person name="Wilkins M.J."/>
            <person name="Karaoz U."/>
            <person name="Brodie E.L."/>
            <person name="Williams K.H."/>
            <person name="Hubbard S.S."/>
            <person name="Banfield J.F."/>
        </authorList>
    </citation>
    <scope>NUCLEOTIDE SEQUENCE [LARGE SCALE GENOMIC DNA]</scope>
</reference>
<organism evidence="1 2">
    <name type="scientific">Candidatus Yanofskybacteria bacterium RIFCSPHIGHO2_01_FULL_41_21</name>
    <dbReference type="NCBI Taxonomy" id="1802660"/>
    <lineage>
        <taxon>Bacteria</taxon>
        <taxon>Candidatus Yanofskyibacteriota</taxon>
    </lineage>
</organism>